<accession>A0A9N8K7T0</accession>
<organism evidence="3 4">
    <name type="scientific">Aureobasidium mustum</name>
    <dbReference type="NCBI Taxonomy" id="2773714"/>
    <lineage>
        <taxon>Eukaryota</taxon>
        <taxon>Fungi</taxon>
        <taxon>Dikarya</taxon>
        <taxon>Ascomycota</taxon>
        <taxon>Pezizomycotina</taxon>
        <taxon>Dothideomycetes</taxon>
        <taxon>Dothideomycetidae</taxon>
        <taxon>Dothideales</taxon>
        <taxon>Saccotheciaceae</taxon>
        <taxon>Aureobasidium</taxon>
    </lineage>
</organism>
<feature type="compositionally biased region" description="Polar residues" evidence="1">
    <location>
        <begin position="37"/>
        <end position="55"/>
    </location>
</feature>
<evidence type="ECO:0000256" key="2">
    <source>
        <dbReference type="SAM" id="SignalP"/>
    </source>
</evidence>
<comment type="caution">
    <text evidence="3">The sequence shown here is derived from an EMBL/GenBank/DDBJ whole genome shotgun (WGS) entry which is preliminary data.</text>
</comment>
<protein>
    <submittedName>
        <fullName evidence="3">Uncharacterized protein</fullName>
    </submittedName>
</protein>
<keyword evidence="2" id="KW-0732">Signal</keyword>
<feature type="region of interest" description="Disordered" evidence="1">
    <location>
        <begin position="35"/>
        <end position="55"/>
    </location>
</feature>
<sequence length="122" mass="14013">MARLSGLFVFLTLLLSLFAISTSAAPTTFAEVEESWQRGQHPTPSYHSHLPSHQHSNDYNDGNTETAFQGMLDERTMAVRRKLHNVIGRRGVFGVMFGGKAEVERREEIEVLRPVRNRRWQF</sequence>
<keyword evidence="4" id="KW-1185">Reference proteome</keyword>
<name>A0A9N8K7T0_9PEZI</name>
<evidence type="ECO:0000256" key="1">
    <source>
        <dbReference type="SAM" id="MobiDB-lite"/>
    </source>
</evidence>
<feature type="non-terminal residue" evidence="3">
    <location>
        <position position="122"/>
    </location>
</feature>
<evidence type="ECO:0000313" key="4">
    <source>
        <dbReference type="Proteomes" id="UP000714618"/>
    </source>
</evidence>
<feature type="chain" id="PRO_5040505017" evidence="2">
    <location>
        <begin position="25"/>
        <end position="122"/>
    </location>
</feature>
<dbReference type="OrthoDB" id="10527185at2759"/>
<dbReference type="Proteomes" id="UP000714618">
    <property type="component" value="Unassembled WGS sequence"/>
</dbReference>
<feature type="signal peptide" evidence="2">
    <location>
        <begin position="1"/>
        <end position="24"/>
    </location>
</feature>
<dbReference type="AlphaFoldDB" id="A0A9N8K7T0"/>
<dbReference type="EMBL" id="CAIJEO010000010">
    <property type="protein sequence ID" value="CAD0099326.1"/>
    <property type="molecule type" value="Genomic_DNA"/>
</dbReference>
<proteinExistence type="predicted"/>
<gene>
    <name evidence="3" type="ORF">AWRI4233_LOCUS8150</name>
</gene>
<reference evidence="3" key="1">
    <citation type="submission" date="2020-06" db="EMBL/GenBank/DDBJ databases">
        <authorList>
            <person name="Onetto C."/>
        </authorList>
    </citation>
    <scope>NUCLEOTIDE SEQUENCE</scope>
</reference>
<evidence type="ECO:0000313" key="3">
    <source>
        <dbReference type="EMBL" id="CAD0099326.1"/>
    </source>
</evidence>